<evidence type="ECO:0000313" key="2">
    <source>
        <dbReference type="EMBL" id="GAA3926755.1"/>
    </source>
</evidence>
<protein>
    <submittedName>
        <fullName evidence="2">Aspartate/glutamate racemase family protein</fullName>
    </submittedName>
</protein>
<name>A0ABP7MP47_9GAMM</name>
<dbReference type="PANTHER" id="PTHR28047">
    <property type="entry name" value="PROTEIN DCG1"/>
    <property type="match status" value="1"/>
</dbReference>
<keyword evidence="3" id="KW-1185">Reference proteome</keyword>
<comment type="similarity">
    <text evidence="1">Belongs to the HyuE racemase family.</text>
</comment>
<dbReference type="InterPro" id="IPR015942">
    <property type="entry name" value="Asp/Glu/hydantoin_racemase"/>
</dbReference>
<sequence length="247" mass="27235">MTKPFRMKVIIPINNASYNDELKEVVTAVAPPDLYIEVDNIKAGNTSIESRWDKTVNAPHVVAMVVQAEHDGFDGVFVSDFDFCGVEEARELVDIPVVGGFRPSAYTAMMLAEKFSIVTFAHSVMDMQSSHSRLFGIAPNFASISPIDLTVHQLVDRDKVVEKVYQASLTAIEAHGADAIILGCTGFNYIAEPVARLLKEKYQVNVPVIDPNHAAVSYLYGLIRNNLSQSRLTYVTSPNYSGTEYSL</sequence>
<dbReference type="InterPro" id="IPR001920">
    <property type="entry name" value="Asp/Glu_race"/>
</dbReference>
<dbReference type="InterPro" id="IPR053714">
    <property type="entry name" value="Iso_Racemase_Enz_sf"/>
</dbReference>
<dbReference type="PANTHER" id="PTHR28047:SF5">
    <property type="entry name" value="PROTEIN DCG1"/>
    <property type="match status" value="1"/>
</dbReference>
<accession>A0ABP7MP47</accession>
<dbReference type="RefSeq" id="WP_344798735.1">
    <property type="nucleotide sequence ID" value="NZ_BAABBN010000007.1"/>
</dbReference>
<organism evidence="2 3">
    <name type="scientific">Litoribacillus peritrichatus</name>
    <dbReference type="NCBI Taxonomy" id="718191"/>
    <lineage>
        <taxon>Bacteria</taxon>
        <taxon>Pseudomonadati</taxon>
        <taxon>Pseudomonadota</taxon>
        <taxon>Gammaproteobacteria</taxon>
        <taxon>Oceanospirillales</taxon>
        <taxon>Oceanospirillaceae</taxon>
        <taxon>Litoribacillus</taxon>
    </lineage>
</organism>
<comment type="caution">
    <text evidence="2">The sequence shown here is derived from an EMBL/GenBank/DDBJ whole genome shotgun (WGS) entry which is preliminary data.</text>
</comment>
<dbReference type="SUPFAM" id="SSF53681">
    <property type="entry name" value="Aspartate/glutamate racemase"/>
    <property type="match status" value="1"/>
</dbReference>
<dbReference type="Proteomes" id="UP001501565">
    <property type="component" value="Unassembled WGS sequence"/>
</dbReference>
<reference evidence="3" key="1">
    <citation type="journal article" date="2019" name="Int. J. Syst. Evol. Microbiol.">
        <title>The Global Catalogue of Microorganisms (GCM) 10K type strain sequencing project: providing services to taxonomists for standard genome sequencing and annotation.</title>
        <authorList>
            <consortium name="The Broad Institute Genomics Platform"/>
            <consortium name="The Broad Institute Genome Sequencing Center for Infectious Disease"/>
            <person name="Wu L."/>
            <person name="Ma J."/>
        </authorList>
    </citation>
    <scope>NUCLEOTIDE SEQUENCE [LARGE SCALE GENOMIC DNA]</scope>
    <source>
        <strain evidence="3">JCM 17551</strain>
    </source>
</reference>
<proteinExistence type="inferred from homology"/>
<gene>
    <name evidence="2" type="ORF">GCM10022277_23590</name>
</gene>
<evidence type="ECO:0000313" key="3">
    <source>
        <dbReference type="Proteomes" id="UP001501565"/>
    </source>
</evidence>
<dbReference type="Pfam" id="PF01177">
    <property type="entry name" value="Asp_Glu_race"/>
    <property type="match status" value="1"/>
</dbReference>
<evidence type="ECO:0000256" key="1">
    <source>
        <dbReference type="ARBA" id="ARBA00038414"/>
    </source>
</evidence>
<dbReference type="EMBL" id="BAABBN010000007">
    <property type="protein sequence ID" value="GAA3926755.1"/>
    <property type="molecule type" value="Genomic_DNA"/>
</dbReference>
<dbReference type="Gene3D" id="3.40.50.12500">
    <property type="match status" value="1"/>
</dbReference>
<dbReference type="InterPro" id="IPR052186">
    <property type="entry name" value="Hydantoin_racemase-like"/>
</dbReference>